<feature type="compositionally biased region" description="Pro residues" evidence="4">
    <location>
        <begin position="471"/>
        <end position="484"/>
    </location>
</feature>
<feature type="compositionally biased region" description="Basic and acidic residues" evidence="4">
    <location>
        <begin position="1387"/>
        <end position="1408"/>
    </location>
</feature>
<protein>
    <recommendedName>
        <fullName evidence="5">EF-hand domain-containing protein</fullName>
    </recommendedName>
</protein>
<keyword evidence="3" id="KW-0853">WD repeat</keyword>
<dbReference type="SUPFAM" id="SSF50978">
    <property type="entry name" value="WD40 repeat-like"/>
    <property type="match status" value="1"/>
</dbReference>
<feature type="region of interest" description="Disordered" evidence="4">
    <location>
        <begin position="461"/>
        <end position="533"/>
    </location>
</feature>
<feature type="repeat" description="WD" evidence="3">
    <location>
        <begin position="676"/>
        <end position="707"/>
    </location>
</feature>
<feature type="region of interest" description="Disordered" evidence="4">
    <location>
        <begin position="1"/>
        <end position="25"/>
    </location>
</feature>
<evidence type="ECO:0000256" key="1">
    <source>
        <dbReference type="ARBA" id="ARBA00022737"/>
    </source>
</evidence>
<dbReference type="PANTHER" id="PTHR44324">
    <property type="entry name" value="WD40 REPEAT DOMAIN 95"/>
    <property type="match status" value="1"/>
</dbReference>
<evidence type="ECO:0000313" key="6">
    <source>
        <dbReference type="EMBL" id="KAA0151492.1"/>
    </source>
</evidence>
<dbReference type="Proteomes" id="UP000325113">
    <property type="component" value="Unassembled WGS sequence"/>
</dbReference>
<dbReference type="PROSITE" id="PS50294">
    <property type="entry name" value="WD_REPEATS_REGION"/>
    <property type="match status" value="3"/>
</dbReference>
<dbReference type="InterPro" id="IPR036322">
    <property type="entry name" value="WD40_repeat_dom_sf"/>
</dbReference>
<dbReference type="PROSITE" id="PS50082">
    <property type="entry name" value="WD_REPEATS_2"/>
    <property type="match status" value="3"/>
</dbReference>
<evidence type="ECO:0000256" key="2">
    <source>
        <dbReference type="ARBA" id="ARBA00022837"/>
    </source>
</evidence>
<keyword evidence="1" id="KW-0677">Repeat</keyword>
<feature type="region of interest" description="Disordered" evidence="4">
    <location>
        <begin position="375"/>
        <end position="395"/>
    </location>
</feature>
<feature type="compositionally biased region" description="Basic and acidic residues" evidence="4">
    <location>
        <begin position="13"/>
        <end position="25"/>
    </location>
</feature>
<feature type="compositionally biased region" description="Basic and acidic residues" evidence="4">
    <location>
        <begin position="1363"/>
        <end position="1372"/>
    </location>
</feature>
<sequence>MRSSSARGPAARARSEARPGERDHALDVGALMDQSVVRWLRAEWTGAVQRTKAATARALASGELRAAPPSRIEGDGINEVEFARVVFRQARGLAKVRKDVGDVELMQEVLQLFDMIDADSSGFVSWDEFSMACLEMAAMALQMESAMEPVMKHTWQEVELRDALRKQRICGRITDVAFVPDLQQIFVCDDASSIVRVLSPHGRLVASLHANVPAGLKPDDRQPGASGATGASLELQNKGTLTRWQRWTQQKKILRQRDHAWAEAQVRQGMPGQAGRACRTERLKAARILGNSLSRASAAQAAVMGVNLIASRAMRKAHDAEIPEVVSRGLARRASQSDWVTEVLLEDGTSGRGTAPGDLLDIRTDDLQSAAAGNAAEDFRGGVPPPMRHGQGEQESRRLTAEAVAKLTELPVTGATIAHAKQKVSRARDTIRVLREQAETEVAIKQVAAHRRIQVAASVVRTEGPSDPLALPNPPADPGPPVLPAPLRAALERSRAKGDPADRCAPGADGSKTASQAGAPAASSDTTPSAPTCRRVPPFYFKASESGRVADVGVVSDDHPDPFVRRALGISTAARASAYCLGVEFARPKVRSEDPHVWRHTTDADVTHLLVTTSSEGAILTWNTRSLSMHGCIVTLEQHAMPTWCGPANALFTVTSLGSDVYSWDLLAGTKLATFKDAHTDVISSMVFEPRHSFVVSGGSDGQLLLWHGGDKVPTEVTSAGELGQLEIGVKFMATVPKGPCHLVTTGLRSTESVLWNVKSKTRLLRIPGHGHPVIGIAVTTTEPHVCITADVLGTFRVWNVMDISTPTAQQLQSFKANAKEHTLEGFVLAHPSGEVIPWSTRVHRMRKEQINTLPPIPSVVRYSATLAVLVVAVERSVRVFAASTGALLREMSSLTPDTIVSMTLDGKERKLILGDAQGNIGQFALASGFLLKNADRTHTDDVTNIEVIPKDGLFVSASWDRGLAVLTDQNGGSMGRLRYVENAHPVEISAMSVSRAANLVGTGGVDGSLRLWALDSLELIGPLDGHDSVVADMEFARPDTTMPLLATADKSGVIRLYSTSRGFMFGTPLVEVVNLGIRGATMPVHMEPGVPAPPFVPPEGRTLVPIPITALEVFVGFTSVSEAAATRSDEGRYREGCRVWIFTGDSQGRIQWWDLSDLVAGLRLERYVKGHRECDRSSWDPYQQRRMAFARPAASKGADKQVPAETLPDFTGHNNYITFLRFIASPPAIVSSSQDGSVRLWSVEGSPIGVAMCVPPRAARPSRSPLVPLAEKDAEDEERSLREMNLDKSECPWVFPVDEANRLAPLRARAQRVLGKVVPGAAGPKSPLARELWKVVGADADVAQFDTGADRFAIAQGDAMRHSLRSEDLSRKLGAGVDQGLSRRKPAQDKPEPFGSQHEDHALRPEESGEQADSPSRASERRPSLSTLGDDADEEPRTPTSARTEAGPVAVAPGFGTASMQDIRDAAIAAQAADLPAAAEALKKRRPLPAPLAAAARRASRARTVSDLIVSHHESRLASAARLPPDPSRVEEGTAEVLKAFAEIEAAEQALAKEARDAAVESRLRVSARAAADRQARGPATAQAARLEGISVTSADMAAADVSLLRATLPVRMISKYTHFTAEAKSAASLRSAALTASSERQQQRGVQGSVCADLTTTKGRQEARASSAVIVTGKTSDSSGSNADAPRHQEASPPTCSPQAPDDGDGELIREEEEEEEEEAEADDCEGVLEPAAAPLFATRASQVRSVVRLFLEMDKDGLGEVTVDKFLHNSVVEGTQLTQFTRSLFRTLDTDGSGSVSLSELLRAAFPQPSAKQFRSLHVFGRKFHKEQTIATRRLAEAASQTKLASVRPAR</sequence>
<keyword evidence="2" id="KW-0106">Calcium</keyword>
<evidence type="ECO:0000313" key="7">
    <source>
        <dbReference type="Proteomes" id="UP000325113"/>
    </source>
</evidence>
<dbReference type="Gene3D" id="1.10.238.10">
    <property type="entry name" value="EF-hand"/>
    <property type="match status" value="1"/>
</dbReference>
<evidence type="ECO:0000259" key="5">
    <source>
        <dbReference type="PROSITE" id="PS50222"/>
    </source>
</evidence>
<dbReference type="Gene3D" id="2.130.10.10">
    <property type="entry name" value="YVTN repeat-like/Quinoprotein amine dehydrogenase"/>
    <property type="match status" value="3"/>
</dbReference>
<dbReference type="InterPro" id="IPR051242">
    <property type="entry name" value="WD-EF-hand_domain"/>
</dbReference>
<dbReference type="PROSITE" id="PS00018">
    <property type="entry name" value="EF_HAND_1"/>
    <property type="match status" value="2"/>
</dbReference>
<organism evidence="6 7">
    <name type="scientific">Cafeteria roenbergensis</name>
    <name type="common">Marine flagellate</name>
    <dbReference type="NCBI Taxonomy" id="33653"/>
    <lineage>
        <taxon>Eukaryota</taxon>
        <taxon>Sar</taxon>
        <taxon>Stramenopiles</taxon>
        <taxon>Bigyra</taxon>
        <taxon>Opalozoa</taxon>
        <taxon>Bicosoecida</taxon>
        <taxon>Cafeteriaceae</taxon>
        <taxon>Cafeteria</taxon>
    </lineage>
</organism>
<feature type="region of interest" description="Disordered" evidence="4">
    <location>
        <begin position="1664"/>
        <end position="1728"/>
    </location>
</feature>
<dbReference type="InterPro" id="IPR015943">
    <property type="entry name" value="WD40/YVTN_repeat-like_dom_sf"/>
</dbReference>
<dbReference type="SMART" id="SM00054">
    <property type="entry name" value="EFh"/>
    <property type="match status" value="2"/>
</dbReference>
<feature type="domain" description="EF-hand" evidence="5">
    <location>
        <begin position="104"/>
        <end position="139"/>
    </location>
</feature>
<accession>A0A5A8CES9</accession>
<feature type="repeat" description="WD" evidence="3">
    <location>
        <begin position="982"/>
        <end position="1023"/>
    </location>
</feature>
<dbReference type="SMART" id="SM00320">
    <property type="entry name" value="WD40"/>
    <property type="match status" value="7"/>
</dbReference>
<dbReference type="GO" id="GO:0005509">
    <property type="term" value="F:calcium ion binding"/>
    <property type="evidence" value="ECO:0007669"/>
    <property type="project" value="InterPro"/>
</dbReference>
<dbReference type="InterPro" id="IPR018247">
    <property type="entry name" value="EF_Hand_1_Ca_BS"/>
</dbReference>
<dbReference type="InterPro" id="IPR011992">
    <property type="entry name" value="EF-hand-dom_pair"/>
</dbReference>
<dbReference type="InterPro" id="IPR011044">
    <property type="entry name" value="Quino_amine_DH_bsu"/>
</dbReference>
<gene>
    <name evidence="6" type="ORF">FNF31_06836</name>
</gene>
<feature type="compositionally biased region" description="Low complexity" evidence="4">
    <location>
        <begin position="517"/>
        <end position="532"/>
    </location>
</feature>
<dbReference type="EMBL" id="VLTM01000114">
    <property type="protein sequence ID" value="KAA0151492.1"/>
    <property type="molecule type" value="Genomic_DNA"/>
</dbReference>
<evidence type="ECO:0000256" key="4">
    <source>
        <dbReference type="SAM" id="MobiDB-lite"/>
    </source>
</evidence>
<evidence type="ECO:0000256" key="3">
    <source>
        <dbReference type="PROSITE-ProRule" id="PRU00221"/>
    </source>
</evidence>
<feature type="domain" description="EF-hand" evidence="5">
    <location>
        <begin position="1779"/>
        <end position="1814"/>
    </location>
</feature>
<name>A0A5A8CES9_CAFRO</name>
<dbReference type="InterPro" id="IPR002048">
    <property type="entry name" value="EF_hand_dom"/>
</dbReference>
<dbReference type="InterPro" id="IPR001680">
    <property type="entry name" value="WD40_rpt"/>
</dbReference>
<feature type="compositionally biased region" description="Low complexity" evidence="4">
    <location>
        <begin position="1"/>
        <end position="12"/>
    </location>
</feature>
<feature type="compositionally biased region" description="Polar residues" evidence="4">
    <location>
        <begin position="1675"/>
        <end position="1684"/>
    </location>
</feature>
<dbReference type="Pfam" id="PF00400">
    <property type="entry name" value="WD40"/>
    <property type="match status" value="2"/>
</dbReference>
<comment type="caution">
    <text evidence="6">The sequence shown here is derived from an EMBL/GenBank/DDBJ whole genome shotgun (WGS) entry which is preliminary data.</text>
</comment>
<proteinExistence type="predicted"/>
<dbReference type="Pfam" id="PF13202">
    <property type="entry name" value="EF-hand_5"/>
    <property type="match status" value="2"/>
</dbReference>
<reference evidence="6 7" key="1">
    <citation type="submission" date="2019-07" db="EMBL/GenBank/DDBJ databases">
        <title>Genomes of Cafeteria roenbergensis.</title>
        <authorList>
            <person name="Fischer M.G."/>
            <person name="Hackl T."/>
            <person name="Roman M."/>
        </authorList>
    </citation>
    <scope>NUCLEOTIDE SEQUENCE [LARGE SCALE GENOMIC DNA]</scope>
    <source>
        <strain evidence="6 7">Cflag</strain>
    </source>
</reference>
<dbReference type="PANTHER" id="PTHR44324:SF4">
    <property type="entry name" value="WD40 REPEAT DOMAIN 95"/>
    <property type="match status" value="1"/>
</dbReference>
<dbReference type="SUPFAM" id="SSF47473">
    <property type="entry name" value="EF-hand"/>
    <property type="match status" value="1"/>
</dbReference>
<feature type="compositionally biased region" description="Acidic residues" evidence="4">
    <location>
        <begin position="1704"/>
        <end position="1728"/>
    </location>
</feature>
<dbReference type="SUPFAM" id="SSF50969">
    <property type="entry name" value="YVTN repeat-like/Quinoprotein amine dehydrogenase"/>
    <property type="match status" value="1"/>
</dbReference>
<dbReference type="PROSITE" id="PS50222">
    <property type="entry name" value="EF_HAND_2"/>
    <property type="match status" value="2"/>
</dbReference>
<feature type="repeat" description="WD" evidence="3">
    <location>
        <begin position="1211"/>
        <end position="1245"/>
    </location>
</feature>
<feature type="compositionally biased region" description="Basic and acidic residues" evidence="4">
    <location>
        <begin position="490"/>
        <end position="502"/>
    </location>
</feature>
<feature type="region of interest" description="Disordered" evidence="4">
    <location>
        <begin position="1363"/>
        <end position="1454"/>
    </location>
</feature>